<keyword evidence="5 10" id="KW-0808">Transferase</keyword>
<proteinExistence type="inferred from homology"/>
<sequence length="366" mass="38901">MHFRITKENFLTAINTAIRAVPSRSPLPVTTALLLRAVNGQVEITGSDLELMIRCSTPAREVYREGEAVIPARQLAEIVRRITDTEMELEAAGPNAILTYEGGEVQLAAFLPDEFPLLGSEATAEEVLELGTDFRDALRAVLYAAGKDELRPIFTGVQVQIVDGTLTLAATDGHRLAVYEMTAAKSQNAVASVIPAKALREVERVLSQTGGGLTVSIGANQACFRVDSIEVVTRLIEGRFPEWRGAVPQGPPITVVKGSLSQLVSALERAQVLAAGETPTVIIKVTGGTVTVEAQSEYGGMRETLPLEATGDDLEIAFNAGYLLEALRATTGSAVEIAFSGKIGPALVRVSEAPGYLGLVLPLRLV</sequence>
<comment type="similarity">
    <text evidence="2 10">Belongs to the beta sliding clamp family.</text>
</comment>
<dbReference type="Pfam" id="PF00712">
    <property type="entry name" value="DNA_pol3_beta"/>
    <property type="match status" value="1"/>
</dbReference>
<comment type="function">
    <text evidence="10">Confers DNA tethering and processivity to DNA polymerases and other proteins. Acts as a clamp, forming a ring around DNA (a reaction catalyzed by the clamp-loading complex) which diffuses in an ATP-independent manner freely and bidirectionally along dsDNA. Initially characterized for its ability to contact the catalytic subunit of DNA polymerase III (Pol III), a complex, multichain enzyme responsible for most of the replicative synthesis in bacteria; Pol III exhibits 3'-5' exonuclease proofreading activity. The beta chain is required for initiation of replication as well as for processivity of DNA replication.</text>
</comment>
<dbReference type="Pfam" id="PF02768">
    <property type="entry name" value="DNA_pol3_beta_3"/>
    <property type="match status" value="1"/>
</dbReference>
<dbReference type="GO" id="GO:0005737">
    <property type="term" value="C:cytoplasm"/>
    <property type="evidence" value="ECO:0007669"/>
    <property type="project" value="UniProtKB-SubCell"/>
</dbReference>
<keyword evidence="8 10" id="KW-0239">DNA-directed DNA polymerase</keyword>
<dbReference type="EMBL" id="RKRE01000002">
    <property type="protein sequence ID" value="RPF47169.1"/>
    <property type="molecule type" value="Genomic_DNA"/>
</dbReference>
<dbReference type="AlphaFoldDB" id="A0A3N5AQ57"/>
<feature type="domain" description="DNA polymerase III beta sliding clamp C-terminal" evidence="13">
    <location>
        <begin position="254"/>
        <end position="363"/>
    </location>
</feature>
<dbReference type="SUPFAM" id="SSF55979">
    <property type="entry name" value="DNA clamp"/>
    <property type="match status" value="3"/>
</dbReference>
<evidence type="ECO:0000259" key="11">
    <source>
        <dbReference type="Pfam" id="PF00712"/>
    </source>
</evidence>
<dbReference type="InterPro" id="IPR046938">
    <property type="entry name" value="DNA_clamp_sf"/>
</dbReference>
<dbReference type="Pfam" id="PF02767">
    <property type="entry name" value="DNA_pol3_beta_2"/>
    <property type="match status" value="1"/>
</dbReference>
<dbReference type="GO" id="GO:0003677">
    <property type="term" value="F:DNA binding"/>
    <property type="evidence" value="ECO:0007669"/>
    <property type="project" value="UniProtKB-UniRule"/>
</dbReference>
<dbReference type="GO" id="GO:0008408">
    <property type="term" value="F:3'-5' exonuclease activity"/>
    <property type="evidence" value="ECO:0007669"/>
    <property type="project" value="InterPro"/>
</dbReference>
<dbReference type="PANTHER" id="PTHR30478">
    <property type="entry name" value="DNA POLYMERASE III SUBUNIT BETA"/>
    <property type="match status" value="1"/>
</dbReference>
<dbReference type="PIRSF" id="PIRSF000804">
    <property type="entry name" value="DNA_pol_III_b"/>
    <property type="match status" value="1"/>
</dbReference>
<dbReference type="InterPro" id="IPR022635">
    <property type="entry name" value="DNA_polIII_beta_C"/>
</dbReference>
<evidence type="ECO:0000256" key="1">
    <source>
        <dbReference type="ARBA" id="ARBA00004496"/>
    </source>
</evidence>
<evidence type="ECO:0000259" key="13">
    <source>
        <dbReference type="Pfam" id="PF02768"/>
    </source>
</evidence>
<dbReference type="InterPro" id="IPR022637">
    <property type="entry name" value="DNA_polIII_beta_cen"/>
</dbReference>
<gene>
    <name evidence="14" type="ORF">EDD75_1453</name>
</gene>
<dbReference type="Gene3D" id="3.70.10.10">
    <property type="match status" value="1"/>
</dbReference>
<feature type="domain" description="DNA polymerase III beta sliding clamp N-terminal" evidence="11">
    <location>
        <begin position="1"/>
        <end position="118"/>
    </location>
</feature>
<dbReference type="InterPro" id="IPR001001">
    <property type="entry name" value="DNA_polIII_beta"/>
</dbReference>
<dbReference type="GO" id="GO:0003887">
    <property type="term" value="F:DNA-directed DNA polymerase activity"/>
    <property type="evidence" value="ECO:0007669"/>
    <property type="project" value="UniProtKB-UniRule"/>
</dbReference>
<dbReference type="GO" id="GO:0009360">
    <property type="term" value="C:DNA polymerase III complex"/>
    <property type="evidence" value="ECO:0007669"/>
    <property type="project" value="InterPro"/>
</dbReference>
<comment type="caution">
    <text evidence="14">The sequence shown here is derived from an EMBL/GenBank/DDBJ whole genome shotgun (WGS) entry which is preliminary data.</text>
</comment>
<keyword evidence="7 10" id="KW-0235">DNA replication</keyword>
<comment type="subcellular location">
    <subcellularLocation>
        <location evidence="1 10">Cytoplasm</location>
    </subcellularLocation>
</comment>
<keyword evidence="6 10" id="KW-0548">Nucleotidyltransferase</keyword>
<evidence type="ECO:0000313" key="15">
    <source>
        <dbReference type="Proteomes" id="UP000282654"/>
    </source>
</evidence>
<dbReference type="CDD" id="cd00140">
    <property type="entry name" value="beta_clamp"/>
    <property type="match status" value="1"/>
</dbReference>
<feature type="domain" description="DNA polymerase III beta sliding clamp central" evidence="12">
    <location>
        <begin position="133"/>
        <end position="242"/>
    </location>
</feature>
<dbReference type="GO" id="GO:0006271">
    <property type="term" value="P:DNA strand elongation involved in DNA replication"/>
    <property type="evidence" value="ECO:0007669"/>
    <property type="project" value="TreeGrafter"/>
</dbReference>
<dbReference type="RefSeq" id="WP_170157752.1">
    <property type="nucleotide sequence ID" value="NZ_RKRE01000002.1"/>
</dbReference>
<keyword evidence="15" id="KW-1185">Reference proteome</keyword>
<dbReference type="PANTHER" id="PTHR30478:SF0">
    <property type="entry name" value="BETA SLIDING CLAMP"/>
    <property type="match status" value="1"/>
</dbReference>
<dbReference type="Gene3D" id="3.10.150.10">
    <property type="entry name" value="DNA Polymerase III, subunit A, domain 2"/>
    <property type="match status" value="1"/>
</dbReference>
<evidence type="ECO:0000256" key="7">
    <source>
        <dbReference type="ARBA" id="ARBA00022705"/>
    </source>
</evidence>
<evidence type="ECO:0000256" key="3">
    <source>
        <dbReference type="ARBA" id="ARBA00021035"/>
    </source>
</evidence>
<evidence type="ECO:0000256" key="2">
    <source>
        <dbReference type="ARBA" id="ARBA00010752"/>
    </source>
</evidence>
<comment type="subunit">
    <text evidence="10">Forms a ring-shaped head-to-tail homodimer around DNA.</text>
</comment>
<accession>A0A3N5AQ57</accession>
<evidence type="ECO:0000256" key="6">
    <source>
        <dbReference type="ARBA" id="ARBA00022695"/>
    </source>
</evidence>
<evidence type="ECO:0000256" key="4">
    <source>
        <dbReference type="ARBA" id="ARBA00022490"/>
    </source>
</evidence>
<name>A0A3N5AQ57_9THEO</name>
<dbReference type="NCBIfam" id="TIGR00663">
    <property type="entry name" value="dnan"/>
    <property type="match status" value="1"/>
</dbReference>
<evidence type="ECO:0000259" key="12">
    <source>
        <dbReference type="Pfam" id="PF02767"/>
    </source>
</evidence>
<evidence type="ECO:0000256" key="5">
    <source>
        <dbReference type="ARBA" id="ARBA00022679"/>
    </source>
</evidence>
<dbReference type="Proteomes" id="UP000282654">
    <property type="component" value="Unassembled WGS sequence"/>
</dbReference>
<evidence type="ECO:0000256" key="9">
    <source>
        <dbReference type="ARBA" id="ARBA00023125"/>
    </source>
</evidence>
<dbReference type="InterPro" id="IPR022634">
    <property type="entry name" value="DNA_polIII_beta_N"/>
</dbReference>
<keyword evidence="9" id="KW-0238">DNA-binding</keyword>
<organism evidence="14 15">
    <name type="scientific">Thermodesulfitimonas autotrophica</name>
    <dbReference type="NCBI Taxonomy" id="1894989"/>
    <lineage>
        <taxon>Bacteria</taxon>
        <taxon>Bacillati</taxon>
        <taxon>Bacillota</taxon>
        <taxon>Clostridia</taxon>
        <taxon>Thermoanaerobacterales</taxon>
        <taxon>Thermoanaerobacteraceae</taxon>
        <taxon>Thermodesulfitimonas</taxon>
    </lineage>
</organism>
<protein>
    <recommendedName>
        <fullName evidence="3 10">Beta sliding clamp</fullName>
    </recommendedName>
</protein>
<reference evidence="14 15" key="1">
    <citation type="submission" date="2018-11" db="EMBL/GenBank/DDBJ databases">
        <title>Genomic Encyclopedia of Type Strains, Phase IV (KMG-IV): sequencing the most valuable type-strain genomes for metagenomic binning, comparative biology and taxonomic classification.</title>
        <authorList>
            <person name="Goeker M."/>
        </authorList>
    </citation>
    <scope>NUCLEOTIDE SEQUENCE [LARGE SCALE GENOMIC DNA]</scope>
    <source>
        <strain evidence="14 15">DSM 102936</strain>
    </source>
</reference>
<evidence type="ECO:0000256" key="8">
    <source>
        <dbReference type="ARBA" id="ARBA00022932"/>
    </source>
</evidence>
<evidence type="ECO:0000256" key="10">
    <source>
        <dbReference type="PIRNR" id="PIRNR000804"/>
    </source>
</evidence>
<dbReference type="SMART" id="SM00480">
    <property type="entry name" value="POL3Bc"/>
    <property type="match status" value="1"/>
</dbReference>
<keyword evidence="4 10" id="KW-0963">Cytoplasm</keyword>
<evidence type="ECO:0000313" key="14">
    <source>
        <dbReference type="EMBL" id="RPF47169.1"/>
    </source>
</evidence>